<reference evidence="10" key="1">
    <citation type="submission" date="2019-12" db="EMBL/GenBank/DDBJ databases">
        <authorList>
            <person name="Scholes J."/>
        </authorList>
    </citation>
    <scope>NUCLEOTIDE SEQUENCE</scope>
</reference>
<dbReference type="GO" id="GO:0009749">
    <property type="term" value="P:response to glucose"/>
    <property type="evidence" value="ECO:0007669"/>
    <property type="project" value="TreeGrafter"/>
</dbReference>
<evidence type="ECO:0000313" key="10">
    <source>
        <dbReference type="EMBL" id="CAA0806976.1"/>
    </source>
</evidence>
<dbReference type="GO" id="GO:0005829">
    <property type="term" value="C:cytosol"/>
    <property type="evidence" value="ECO:0007669"/>
    <property type="project" value="TreeGrafter"/>
</dbReference>
<evidence type="ECO:0000313" key="11">
    <source>
        <dbReference type="Proteomes" id="UP001153555"/>
    </source>
</evidence>
<gene>
    <name evidence="8" type="primary">PFP-ALPHA</name>
    <name evidence="10" type="ORF">SHERM_09853</name>
</gene>
<dbReference type="InterPro" id="IPR011183">
    <property type="entry name" value="PfpB_PPi_PFK"/>
</dbReference>
<name>A0A9N7MLH3_STRHE</name>
<dbReference type="GO" id="GO:0003872">
    <property type="term" value="F:6-phosphofructokinase activity"/>
    <property type="evidence" value="ECO:0007669"/>
    <property type="project" value="UniProtKB-UniRule"/>
</dbReference>
<sequence>MEVASRLTRVPVVDSRWSSGQQPKQRRELSDLQKLRSLYQPELPPCLQGNAVRVEFGDVAIPADPSGAHTISRSFPHTYGQPIAHFLRATAKVPDAQIITELPAVRVGVVFCGRQSPGGHNVIWGLFDALKVHNPKSTLFGFLGGSDGLFAQKTLEITDDILATYKNQGGYDLLGRTKDQIRTTEQVNAAHNTCTALKLDALVIIGGVTSNTDASQLAETFAERKCPTKVVGIPVTLNGDLKNQFVETNVGFDTICKVNSQLISNVCTDALSAEKYYYFIRLMGRKASHVALECTLQSHPNLVILAEEVAASNLTLFDITKQICDAVQARGEQDKHHGVILLPEGLIESIPEVYALLQEIHHLLREGVSADNISAQLSPWASALFDFLPPFIRKQLLLHPESDDSAQLSQIETEKLLAHLVEAEMNKRLKEGTYKGKKFNAICHFFGYQARGSLPSKFDCDYAYVLGHIGYHIIAAGLNGYMATVTNLKNPVNKWKCGAAPITAMLTVKRYGRGHGASTLGKPALHPANVDLKGKAYELLRQNATKFLMEDIYRNPGPLQFDGPGADSKPVTLCVEDQDYMGRIKKLQEYLDKVRSIVKPGCSQDVLKAALSAMSSVTDILSVMSAPSSGSTPF</sequence>
<evidence type="ECO:0000256" key="6">
    <source>
        <dbReference type="ARBA" id="ARBA00022842"/>
    </source>
</evidence>
<dbReference type="GO" id="GO:0046872">
    <property type="term" value="F:metal ion binding"/>
    <property type="evidence" value="ECO:0007669"/>
    <property type="project" value="UniProtKB-KW"/>
</dbReference>
<keyword evidence="7 8" id="KW-0324">Glycolysis</keyword>
<comment type="caution">
    <text evidence="10">The sequence shown here is derived from an EMBL/GenBank/DDBJ whole genome shotgun (WGS) entry which is preliminary data.</text>
</comment>
<dbReference type="AlphaFoldDB" id="A0A9N7MLH3"/>
<comment type="similarity">
    <text evidence="8">Belongs to the phosphofructokinase type A (PFKA) family. PPi-dependent PFK group II subfamily. Clade 'Long' sub-subfamily.</text>
</comment>
<feature type="domain" description="Phosphofructokinase" evidence="9">
    <location>
        <begin position="106"/>
        <end position="463"/>
    </location>
</feature>
<dbReference type="OrthoDB" id="537915at2759"/>
<keyword evidence="5 8" id="KW-0418">Kinase</keyword>
<keyword evidence="4 8" id="KW-0479">Metal-binding</keyword>
<evidence type="ECO:0000259" key="9">
    <source>
        <dbReference type="Pfam" id="PF00365"/>
    </source>
</evidence>
<keyword evidence="2 8" id="KW-0021">Allosteric enzyme</keyword>
<dbReference type="Proteomes" id="UP001153555">
    <property type="component" value="Unassembled WGS sequence"/>
</dbReference>
<dbReference type="SUPFAM" id="SSF53784">
    <property type="entry name" value="Phosphofructokinase"/>
    <property type="match status" value="1"/>
</dbReference>
<dbReference type="Pfam" id="PF00365">
    <property type="entry name" value="PFK"/>
    <property type="match status" value="1"/>
</dbReference>
<organism evidence="10 11">
    <name type="scientific">Striga hermonthica</name>
    <name type="common">Purple witchweed</name>
    <name type="synonym">Buchnera hermonthica</name>
    <dbReference type="NCBI Taxonomy" id="68872"/>
    <lineage>
        <taxon>Eukaryota</taxon>
        <taxon>Viridiplantae</taxon>
        <taxon>Streptophyta</taxon>
        <taxon>Embryophyta</taxon>
        <taxon>Tracheophyta</taxon>
        <taxon>Spermatophyta</taxon>
        <taxon>Magnoliopsida</taxon>
        <taxon>eudicotyledons</taxon>
        <taxon>Gunneridae</taxon>
        <taxon>Pentapetalae</taxon>
        <taxon>asterids</taxon>
        <taxon>lamiids</taxon>
        <taxon>Lamiales</taxon>
        <taxon>Orobanchaceae</taxon>
        <taxon>Buchnereae</taxon>
        <taxon>Striga</taxon>
    </lineage>
</organism>
<dbReference type="InterPro" id="IPR000023">
    <property type="entry name" value="Phosphofructokinase_dom"/>
</dbReference>
<evidence type="ECO:0000256" key="3">
    <source>
        <dbReference type="ARBA" id="ARBA00022679"/>
    </source>
</evidence>
<dbReference type="NCBIfam" id="NF005482">
    <property type="entry name" value="PRK07085.1"/>
    <property type="match status" value="1"/>
</dbReference>
<keyword evidence="1 8" id="KW-0963">Cytoplasm</keyword>
<protein>
    <recommendedName>
        <fullName evidence="8">Pyrophosphate--fructose 6-phosphate 1-phosphotransferase subunit alpha</fullName>
        <shortName evidence="8">PFP</shortName>
    </recommendedName>
    <alternativeName>
        <fullName evidence="8">6-phosphofructokinase, pyrophosphate dependent</fullName>
    </alternativeName>
    <alternativeName>
        <fullName evidence="8">PPi-PFK</fullName>
    </alternativeName>
    <alternativeName>
        <fullName evidence="8">Pyrophosphate-dependent 6-phosphofructose-1-kinase</fullName>
    </alternativeName>
</protein>
<dbReference type="PANTHER" id="PTHR43650:SF17">
    <property type="entry name" value="PYROPHOSPHATE--FRUCTOSE 6-PHOSPHATE 1-PHOSPHOTRANSFERASE SUBUNIT ALPHA 1"/>
    <property type="match status" value="1"/>
</dbReference>
<keyword evidence="3 8" id="KW-0808">Transferase</keyword>
<dbReference type="EMBL" id="CACSLK010000984">
    <property type="protein sequence ID" value="CAA0806976.1"/>
    <property type="molecule type" value="Genomic_DNA"/>
</dbReference>
<dbReference type="NCBIfam" id="TIGR02477">
    <property type="entry name" value="PFKA_PPi"/>
    <property type="match status" value="1"/>
</dbReference>
<evidence type="ECO:0000256" key="4">
    <source>
        <dbReference type="ARBA" id="ARBA00022723"/>
    </source>
</evidence>
<dbReference type="Gene3D" id="3.40.50.460">
    <property type="entry name" value="Phosphofructokinase domain"/>
    <property type="match status" value="1"/>
</dbReference>
<dbReference type="GO" id="GO:0015979">
    <property type="term" value="P:photosynthesis"/>
    <property type="evidence" value="ECO:0007669"/>
    <property type="project" value="TreeGrafter"/>
</dbReference>
<dbReference type="HAMAP" id="MF_01980">
    <property type="entry name" value="Phosphofructokinase_II_Long"/>
    <property type="match status" value="1"/>
</dbReference>
<dbReference type="GO" id="GO:0047334">
    <property type="term" value="F:diphosphate-fructose-6-phosphate 1-phosphotransferase activity"/>
    <property type="evidence" value="ECO:0007669"/>
    <property type="project" value="InterPro"/>
</dbReference>
<dbReference type="InterPro" id="IPR035966">
    <property type="entry name" value="PKF_sf"/>
</dbReference>
<proteinExistence type="inferred from homology"/>
<comment type="pathway">
    <text evidence="8">Carbohydrate degradation; glycolysis; D-glyceraldehyde 3-phosphate and glycerone phosphate from D-glucose: step 3/4.</text>
</comment>
<comment type="activity regulation">
    <text evidence="8">Allosterically activated by fructose 2,6-bisphosphate.</text>
</comment>
<comment type="subunit">
    <text evidence="8">Tetramer of two alpha (regulatory) and two beta (catalytic) chains.</text>
</comment>
<comment type="function">
    <text evidence="8">Regulatory subunit of pyrophosphate--fructose 6-phosphate 1-phosphotransferase.</text>
</comment>
<dbReference type="PANTHER" id="PTHR43650">
    <property type="entry name" value="PYROPHOSPHATE--FRUCTOSE 6-PHOSPHATE 1-PHOSPHOTRANSFERASE"/>
    <property type="match status" value="1"/>
</dbReference>
<keyword evidence="11" id="KW-1185">Reference proteome</keyword>
<evidence type="ECO:0000256" key="7">
    <source>
        <dbReference type="ARBA" id="ARBA00023152"/>
    </source>
</evidence>
<comment type="subcellular location">
    <subcellularLocation>
        <location evidence="8">Cytoplasm</location>
    </subcellularLocation>
</comment>
<accession>A0A9N7MLH3</accession>
<evidence type="ECO:0000256" key="1">
    <source>
        <dbReference type="ARBA" id="ARBA00022490"/>
    </source>
</evidence>
<dbReference type="FunFam" id="1.10.10.480:FF:000001">
    <property type="entry name" value="Pyrophosphate--fructose 6-phosphate 1-phosphotransferase subunit alpha"/>
    <property type="match status" value="1"/>
</dbReference>
<evidence type="ECO:0000256" key="2">
    <source>
        <dbReference type="ARBA" id="ARBA00022533"/>
    </source>
</evidence>
<dbReference type="GO" id="GO:0005524">
    <property type="term" value="F:ATP binding"/>
    <property type="evidence" value="ECO:0007669"/>
    <property type="project" value="InterPro"/>
</dbReference>
<dbReference type="PIRSF" id="PIRSF005677">
    <property type="entry name" value="PPi_PFK_PfpB"/>
    <property type="match status" value="1"/>
</dbReference>
<comment type="caution">
    <text evidence="8">Lacks conserved residue(s) required for the propagation of feature annotation.</text>
</comment>
<keyword evidence="6 8" id="KW-0460">Magnesium</keyword>
<evidence type="ECO:0000256" key="8">
    <source>
        <dbReference type="HAMAP-Rule" id="MF_03185"/>
    </source>
</evidence>
<dbReference type="Gene3D" id="3.40.50.450">
    <property type="match status" value="1"/>
</dbReference>
<evidence type="ECO:0000256" key="5">
    <source>
        <dbReference type="ARBA" id="ARBA00022777"/>
    </source>
</evidence>
<dbReference type="Gene3D" id="1.10.10.480">
    <property type="entry name" value="Phosphofructokinase, domain 3"/>
    <property type="match status" value="1"/>
</dbReference>